<sequence length="413" mass="45968">MESIKNVRKINKNIYLFLIINLIASFSMGIFNMFVGIYLKEVGYQEQFVGNILSINTFAIAIASIPSAYLIEKIGRKKSFTLGFVCISIGSSFLVIFKNPIIIILMSIINGFGMSIKSTAEGMYIVENTCEEQRVSVFSTNFVISNVGMMSASFLGGVLSSYMGNYFSPKTAIMYIFIMSSILSLIALIPIFFMKEPKKLKSRNFKDCIKGYISILNKNVISFMIYNSLIGIGAGMIVPFFSVYLKYSMNISDGIVGSILSISQFGCIVGGMIIPFISARLGKQRSIIMCQLISIPFLLSIAFPQGIFIITVSFFMRNGLMNMAMPLIQNLSMEMIEDKDRTNMSSLMSLSGNISRAIGIAIGGFLMQNVSYTAPYYFTVLFYIIAVSLFVYIYKQGAKIKKESLCINLINKD</sequence>
<evidence type="ECO:0000256" key="2">
    <source>
        <dbReference type="ARBA" id="ARBA00022448"/>
    </source>
</evidence>
<gene>
    <name evidence="9" type="ORF">QOZ84_15695</name>
</gene>
<evidence type="ECO:0000256" key="1">
    <source>
        <dbReference type="ARBA" id="ARBA00004651"/>
    </source>
</evidence>
<dbReference type="Gene3D" id="1.20.1250.20">
    <property type="entry name" value="MFS general substrate transporter like domains"/>
    <property type="match status" value="2"/>
</dbReference>
<evidence type="ECO:0000256" key="5">
    <source>
        <dbReference type="ARBA" id="ARBA00022989"/>
    </source>
</evidence>
<dbReference type="InterPro" id="IPR005829">
    <property type="entry name" value="Sugar_transporter_CS"/>
</dbReference>
<dbReference type="Proteomes" id="UP001301012">
    <property type="component" value="Unassembled WGS sequence"/>
</dbReference>
<evidence type="ECO:0000313" key="10">
    <source>
        <dbReference type="Proteomes" id="UP001301012"/>
    </source>
</evidence>
<evidence type="ECO:0000256" key="3">
    <source>
        <dbReference type="ARBA" id="ARBA00022475"/>
    </source>
</evidence>
<evidence type="ECO:0000256" key="7">
    <source>
        <dbReference type="SAM" id="Phobius"/>
    </source>
</evidence>
<dbReference type="RefSeq" id="WP_284133845.1">
    <property type="nucleotide sequence ID" value="NZ_JASKYM010000014.1"/>
</dbReference>
<dbReference type="EMBL" id="JASKYM010000014">
    <property type="protein sequence ID" value="MDK2564978.1"/>
    <property type="molecule type" value="Genomic_DNA"/>
</dbReference>
<proteinExistence type="predicted"/>
<evidence type="ECO:0000256" key="4">
    <source>
        <dbReference type="ARBA" id="ARBA00022692"/>
    </source>
</evidence>
<keyword evidence="6 7" id="KW-0472">Membrane</keyword>
<dbReference type="PROSITE" id="PS00216">
    <property type="entry name" value="SUGAR_TRANSPORT_1"/>
    <property type="match status" value="1"/>
</dbReference>
<feature type="transmembrane region" description="Helical" evidence="7">
    <location>
        <begin position="172"/>
        <end position="193"/>
    </location>
</feature>
<comment type="caution">
    <text evidence="9">The sequence shown here is derived from an EMBL/GenBank/DDBJ whole genome shotgun (WGS) entry which is preliminary data.</text>
</comment>
<feature type="transmembrane region" description="Helical" evidence="7">
    <location>
        <begin position="220"/>
        <end position="243"/>
    </location>
</feature>
<evidence type="ECO:0000256" key="6">
    <source>
        <dbReference type="ARBA" id="ARBA00023136"/>
    </source>
</evidence>
<protein>
    <submittedName>
        <fullName evidence="9">MFS transporter</fullName>
    </submittedName>
</protein>
<feature type="transmembrane region" description="Helical" evidence="7">
    <location>
        <begin position="51"/>
        <end position="71"/>
    </location>
</feature>
<evidence type="ECO:0000313" key="9">
    <source>
        <dbReference type="EMBL" id="MDK2564978.1"/>
    </source>
</evidence>
<dbReference type="InterPro" id="IPR050171">
    <property type="entry name" value="MFS_Transporters"/>
</dbReference>
<keyword evidence="2" id="KW-0813">Transport</keyword>
<keyword evidence="10" id="KW-1185">Reference proteome</keyword>
<dbReference type="SUPFAM" id="SSF103473">
    <property type="entry name" value="MFS general substrate transporter"/>
    <property type="match status" value="1"/>
</dbReference>
<dbReference type="PROSITE" id="PS50850">
    <property type="entry name" value="MFS"/>
    <property type="match status" value="1"/>
</dbReference>
<dbReference type="InterPro" id="IPR011701">
    <property type="entry name" value="MFS"/>
</dbReference>
<keyword evidence="3" id="KW-1003">Cell membrane</keyword>
<comment type="subcellular location">
    <subcellularLocation>
        <location evidence="1">Cell membrane</location>
        <topology evidence="1">Multi-pass membrane protein</topology>
    </subcellularLocation>
</comment>
<feature type="domain" description="Major facilitator superfamily (MFS) profile" evidence="8">
    <location>
        <begin position="13"/>
        <end position="398"/>
    </location>
</feature>
<feature type="transmembrane region" description="Helical" evidence="7">
    <location>
        <begin position="374"/>
        <end position="394"/>
    </location>
</feature>
<feature type="transmembrane region" description="Helical" evidence="7">
    <location>
        <begin position="255"/>
        <end position="277"/>
    </location>
</feature>
<feature type="transmembrane region" description="Helical" evidence="7">
    <location>
        <begin position="80"/>
        <end position="97"/>
    </location>
</feature>
<accession>A0ABT7EDI5</accession>
<evidence type="ECO:0000259" key="8">
    <source>
        <dbReference type="PROSITE" id="PS50850"/>
    </source>
</evidence>
<feature type="transmembrane region" description="Helical" evidence="7">
    <location>
        <begin position="289"/>
        <end position="316"/>
    </location>
</feature>
<dbReference type="InterPro" id="IPR020846">
    <property type="entry name" value="MFS_dom"/>
</dbReference>
<dbReference type="Pfam" id="PF07690">
    <property type="entry name" value="MFS_1"/>
    <property type="match status" value="2"/>
</dbReference>
<feature type="transmembrane region" description="Helical" evidence="7">
    <location>
        <begin position="138"/>
        <end position="160"/>
    </location>
</feature>
<reference evidence="9 10" key="1">
    <citation type="submission" date="2023-05" db="EMBL/GenBank/DDBJ databases">
        <title>Rombocin, a short stable natural nisin variant, displays selective antimicrobial activity against Listeria monocytogenes and employs dual mode of action to kill target bacterial strains.</title>
        <authorList>
            <person name="Wambui J."/>
            <person name="Stephan R."/>
            <person name="Kuipers O.P."/>
        </authorList>
    </citation>
    <scope>NUCLEOTIDE SEQUENCE [LARGE SCALE GENOMIC DNA]</scope>
    <source>
        <strain evidence="9 10">RC002</strain>
    </source>
</reference>
<keyword evidence="4 7" id="KW-0812">Transmembrane</keyword>
<organism evidence="9 10">
    <name type="scientific">Romboutsia sedimentorum</name>
    <dbReference type="NCBI Taxonomy" id="1368474"/>
    <lineage>
        <taxon>Bacteria</taxon>
        <taxon>Bacillati</taxon>
        <taxon>Bacillota</taxon>
        <taxon>Clostridia</taxon>
        <taxon>Peptostreptococcales</taxon>
        <taxon>Peptostreptococcaceae</taxon>
        <taxon>Romboutsia</taxon>
    </lineage>
</organism>
<feature type="transmembrane region" description="Helical" evidence="7">
    <location>
        <begin position="14"/>
        <end position="39"/>
    </location>
</feature>
<name>A0ABT7EDI5_9FIRM</name>
<keyword evidence="5 7" id="KW-1133">Transmembrane helix</keyword>
<dbReference type="InterPro" id="IPR036259">
    <property type="entry name" value="MFS_trans_sf"/>
</dbReference>
<dbReference type="PANTHER" id="PTHR23517">
    <property type="entry name" value="RESISTANCE PROTEIN MDTM, PUTATIVE-RELATED-RELATED"/>
    <property type="match status" value="1"/>
</dbReference>